<evidence type="ECO:0000313" key="3">
    <source>
        <dbReference type="Proteomes" id="UP000518288"/>
    </source>
</evidence>
<dbReference type="RefSeq" id="WP_179635296.1">
    <property type="nucleotide sequence ID" value="NZ_JACCFH010000001.1"/>
</dbReference>
<reference evidence="2 3" key="1">
    <citation type="submission" date="2020-07" db="EMBL/GenBank/DDBJ databases">
        <title>Genomic Encyclopedia of Archaeal and Bacterial Type Strains, Phase II (KMG-II): from individual species to whole genera.</title>
        <authorList>
            <person name="Goeker M."/>
        </authorList>
    </citation>
    <scope>NUCLEOTIDE SEQUENCE [LARGE SCALE GENOMIC DNA]</scope>
    <source>
        <strain evidence="2 3">DSM 21226</strain>
    </source>
</reference>
<feature type="domain" description="Glycosyltransferase 2-like" evidence="1">
    <location>
        <begin position="5"/>
        <end position="108"/>
    </location>
</feature>
<dbReference type="EMBL" id="JACCFH010000001">
    <property type="protein sequence ID" value="NYG34686.1"/>
    <property type="molecule type" value="Genomic_DNA"/>
</dbReference>
<accession>A0A7Y9R018</accession>
<dbReference type="GO" id="GO:0016740">
    <property type="term" value="F:transferase activity"/>
    <property type="evidence" value="ECO:0007669"/>
    <property type="project" value="UniProtKB-KW"/>
</dbReference>
<gene>
    <name evidence="2" type="ORF">BDD16_003672</name>
</gene>
<dbReference type="InterPro" id="IPR029044">
    <property type="entry name" value="Nucleotide-diphossugar_trans"/>
</dbReference>
<dbReference type="GO" id="GO:0044010">
    <property type="term" value="P:single-species biofilm formation"/>
    <property type="evidence" value="ECO:0007669"/>
    <property type="project" value="TreeGrafter"/>
</dbReference>
<dbReference type="InterPro" id="IPR050834">
    <property type="entry name" value="Glycosyltransf_2"/>
</dbReference>
<keyword evidence="3" id="KW-1185">Reference proteome</keyword>
<dbReference type="Pfam" id="PF00535">
    <property type="entry name" value="Glycos_transf_2"/>
    <property type="match status" value="1"/>
</dbReference>
<proteinExistence type="predicted"/>
<name>A0A7Y9R018_9BURK</name>
<dbReference type="InterPro" id="IPR001173">
    <property type="entry name" value="Glyco_trans_2-like"/>
</dbReference>
<dbReference type="PANTHER" id="PTHR43685:SF2">
    <property type="entry name" value="GLYCOSYLTRANSFERASE 2-LIKE DOMAIN-CONTAINING PROTEIN"/>
    <property type="match status" value="1"/>
</dbReference>
<organism evidence="2 3">
    <name type="scientific">Sphaerotilus montanus</name>
    <dbReference type="NCBI Taxonomy" id="522889"/>
    <lineage>
        <taxon>Bacteria</taxon>
        <taxon>Pseudomonadati</taxon>
        <taxon>Pseudomonadota</taxon>
        <taxon>Betaproteobacteria</taxon>
        <taxon>Burkholderiales</taxon>
        <taxon>Sphaerotilaceae</taxon>
        <taxon>Sphaerotilus</taxon>
    </lineage>
</organism>
<sequence length="426" mass="46870">MPEVSIILPTYNRVDVIGRAVASILLQTHQDWELLVIDDGSNDGTVERLDGLDPRIRFIRQANQGVATARNTGIAAATGRFIAFMDSDDEWRPQFLALTTAFLRAHPDEHWVATESLEDLGDGGPPIRHSCTDIATTYVAFARSIGSRALDLPPGTRDDYLRVYQRCAPVGAWGRAVLDAIGLDCAMVYHGHTLQHMRWGYLNWLPATLLTREALATAGPFATHVRSASDYRYFIALARHFPANLIAVPLAIKYERAMGNQVLAQDHLATGAGAYRFERNKLACLDEAFDPHDPEIALLRRHNCLYVGHRALVCGHRDEAVAHLRQAACWRPILWKAWGMLALARAMPTPASTAAVYKGWLRVFDIGARLATGRLQPGVLLHKAWLRVTGRTAPPPSLTTAGLTLTDAALASLSMGDGHAEQIRSN</sequence>
<comment type="caution">
    <text evidence="2">The sequence shown here is derived from an EMBL/GenBank/DDBJ whole genome shotgun (WGS) entry which is preliminary data.</text>
</comment>
<dbReference type="PANTHER" id="PTHR43685">
    <property type="entry name" value="GLYCOSYLTRANSFERASE"/>
    <property type="match status" value="1"/>
</dbReference>
<dbReference type="AlphaFoldDB" id="A0A7Y9R018"/>
<evidence type="ECO:0000259" key="1">
    <source>
        <dbReference type="Pfam" id="PF00535"/>
    </source>
</evidence>
<dbReference type="Proteomes" id="UP000518288">
    <property type="component" value="Unassembled WGS sequence"/>
</dbReference>
<dbReference type="Gene3D" id="3.90.550.10">
    <property type="entry name" value="Spore Coat Polysaccharide Biosynthesis Protein SpsA, Chain A"/>
    <property type="match status" value="1"/>
</dbReference>
<evidence type="ECO:0000313" key="2">
    <source>
        <dbReference type="EMBL" id="NYG34686.1"/>
    </source>
</evidence>
<dbReference type="SUPFAM" id="SSF53448">
    <property type="entry name" value="Nucleotide-diphospho-sugar transferases"/>
    <property type="match status" value="1"/>
</dbReference>
<protein>
    <submittedName>
        <fullName evidence="2">Glycosyltransferase involved in cell wall biosynthesis</fullName>
    </submittedName>
</protein>
<dbReference type="CDD" id="cd00761">
    <property type="entry name" value="Glyco_tranf_GTA_type"/>
    <property type="match status" value="1"/>
</dbReference>
<keyword evidence="2" id="KW-0808">Transferase</keyword>